<evidence type="ECO:0000256" key="9">
    <source>
        <dbReference type="ARBA" id="ARBA00023136"/>
    </source>
</evidence>
<evidence type="ECO:0000259" key="13">
    <source>
        <dbReference type="Pfam" id="PF23598"/>
    </source>
</evidence>
<dbReference type="PRINTS" id="PR00019">
    <property type="entry name" value="LEURICHRPT"/>
</dbReference>
<comment type="subcellular location">
    <subcellularLocation>
        <location evidence="1">Cell membrane</location>
        <topology evidence="1">Single-pass type I membrane protein</topology>
    </subcellularLocation>
</comment>
<dbReference type="FunFam" id="3.80.10.10:FF:000095">
    <property type="entry name" value="LRR receptor-like serine/threonine-protein kinase GSO1"/>
    <property type="match status" value="1"/>
</dbReference>
<dbReference type="PANTHER" id="PTHR48061:SF12">
    <property type="entry name" value="DISEASE RESISTANCE LIKE PROTEIN"/>
    <property type="match status" value="1"/>
</dbReference>
<keyword evidence="4" id="KW-0433">Leucine-rich repeat</keyword>
<dbReference type="SUPFAM" id="SSF52058">
    <property type="entry name" value="L domain-like"/>
    <property type="match status" value="1"/>
</dbReference>
<dbReference type="Pfam" id="PF23598">
    <property type="entry name" value="LRR_14"/>
    <property type="match status" value="1"/>
</dbReference>
<keyword evidence="15" id="KW-1185">Reference proteome</keyword>
<dbReference type="SMART" id="SM00365">
    <property type="entry name" value="LRR_SD22"/>
    <property type="match status" value="6"/>
</dbReference>
<evidence type="ECO:0000256" key="11">
    <source>
        <dbReference type="ARBA" id="ARBA00023180"/>
    </source>
</evidence>
<evidence type="ECO:0000256" key="2">
    <source>
        <dbReference type="ARBA" id="ARBA00009592"/>
    </source>
</evidence>
<keyword evidence="3" id="KW-1003">Cell membrane</keyword>
<feature type="domain" description="Disease resistance R13L4/SHOC-2-like LRR" evidence="13">
    <location>
        <begin position="168"/>
        <end position="372"/>
    </location>
</feature>
<comment type="caution">
    <text evidence="14">The sequence shown here is derived from an EMBL/GenBank/DDBJ whole genome shotgun (WGS) entry which is preliminary data.</text>
</comment>
<protein>
    <submittedName>
        <fullName evidence="14">Receptor like protein 27</fullName>
    </submittedName>
</protein>
<evidence type="ECO:0000256" key="5">
    <source>
        <dbReference type="ARBA" id="ARBA00022692"/>
    </source>
</evidence>
<keyword evidence="9" id="KW-0472">Membrane</keyword>
<keyword evidence="10 14" id="KW-0675">Receptor</keyword>
<proteinExistence type="inferred from homology"/>
<dbReference type="Proteomes" id="UP001558713">
    <property type="component" value="Unassembled WGS sequence"/>
</dbReference>
<keyword evidence="8" id="KW-1133">Transmembrane helix</keyword>
<evidence type="ECO:0000256" key="6">
    <source>
        <dbReference type="ARBA" id="ARBA00022729"/>
    </source>
</evidence>
<accession>A0ABD1AG30</accession>
<dbReference type="SMART" id="SM00369">
    <property type="entry name" value="LRR_TYP"/>
    <property type="match status" value="6"/>
</dbReference>
<evidence type="ECO:0000256" key="1">
    <source>
        <dbReference type="ARBA" id="ARBA00004251"/>
    </source>
</evidence>
<dbReference type="EMBL" id="JBANAX010000512">
    <property type="protein sequence ID" value="KAL1205737.1"/>
    <property type="molecule type" value="Genomic_DNA"/>
</dbReference>
<evidence type="ECO:0000256" key="3">
    <source>
        <dbReference type="ARBA" id="ARBA00022475"/>
    </source>
</evidence>
<organism evidence="14 15">
    <name type="scientific">Cardamine amara subsp. amara</name>
    <dbReference type="NCBI Taxonomy" id="228776"/>
    <lineage>
        <taxon>Eukaryota</taxon>
        <taxon>Viridiplantae</taxon>
        <taxon>Streptophyta</taxon>
        <taxon>Embryophyta</taxon>
        <taxon>Tracheophyta</taxon>
        <taxon>Spermatophyta</taxon>
        <taxon>Magnoliopsida</taxon>
        <taxon>eudicotyledons</taxon>
        <taxon>Gunneridae</taxon>
        <taxon>Pentapetalae</taxon>
        <taxon>rosids</taxon>
        <taxon>malvids</taxon>
        <taxon>Brassicales</taxon>
        <taxon>Brassicaceae</taxon>
        <taxon>Cardamineae</taxon>
        <taxon>Cardamine</taxon>
    </lineage>
</organism>
<evidence type="ECO:0000256" key="7">
    <source>
        <dbReference type="ARBA" id="ARBA00022737"/>
    </source>
</evidence>
<dbReference type="GO" id="GO:0005886">
    <property type="term" value="C:plasma membrane"/>
    <property type="evidence" value="ECO:0007669"/>
    <property type="project" value="UniProtKB-SubCell"/>
</dbReference>
<evidence type="ECO:0000256" key="8">
    <source>
        <dbReference type="ARBA" id="ARBA00022989"/>
    </source>
</evidence>
<feature type="chain" id="PRO_5044864531" evidence="12">
    <location>
        <begin position="26"/>
        <end position="561"/>
    </location>
</feature>
<keyword evidence="5" id="KW-0812">Transmembrane</keyword>
<dbReference type="Pfam" id="PF00560">
    <property type="entry name" value="LRR_1"/>
    <property type="match status" value="3"/>
</dbReference>
<feature type="signal peptide" evidence="12">
    <location>
        <begin position="1"/>
        <end position="25"/>
    </location>
</feature>
<keyword evidence="7" id="KW-0677">Repeat</keyword>
<dbReference type="InterPro" id="IPR055414">
    <property type="entry name" value="LRR_R13L4/SHOC2-like"/>
</dbReference>
<dbReference type="Gene3D" id="3.80.10.10">
    <property type="entry name" value="Ribonuclease Inhibitor"/>
    <property type="match status" value="3"/>
</dbReference>
<evidence type="ECO:0000313" key="14">
    <source>
        <dbReference type="EMBL" id="KAL1205737.1"/>
    </source>
</evidence>
<evidence type="ECO:0000256" key="4">
    <source>
        <dbReference type="ARBA" id="ARBA00022614"/>
    </source>
</evidence>
<name>A0ABD1AG30_CARAN</name>
<keyword evidence="11" id="KW-0325">Glycoprotein</keyword>
<evidence type="ECO:0000313" key="15">
    <source>
        <dbReference type="Proteomes" id="UP001558713"/>
    </source>
</evidence>
<dbReference type="PANTHER" id="PTHR48061">
    <property type="entry name" value="LEUCINE-RICH REPEAT RECEPTOR PROTEIN KINASE EMS1-LIKE-RELATED"/>
    <property type="match status" value="1"/>
</dbReference>
<comment type="similarity">
    <text evidence="2">Belongs to the RLP family.</text>
</comment>
<keyword evidence="6 12" id="KW-0732">Signal</keyword>
<gene>
    <name evidence="14" type="ORF">V5N11_024451</name>
</gene>
<reference evidence="14 15" key="1">
    <citation type="submission" date="2024-04" db="EMBL/GenBank/DDBJ databases">
        <title>Genome assembly C_amara_ONT_v2.</title>
        <authorList>
            <person name="Yant L."/>
            <person name="Moore C."/>
            <person name="Slenker M."/>
        </authorList>
    </citation>
    <scope>NUCLEOTIDE SEQUENCE [LARGE SCALE GENOMIC DNA]</scope>
    <source>
        <tissue evidence="14">Leaf</tissue>
    </source>
</reference>
<dbReference type="InterPro" id="IPR003591">
    <property type="entry name" value="Leu-rich_rpt_typical-subtyp"/>
</dbReference>
<dbReference type="AlphaFoldDB" id="A0ABD1AG30"/>
<evidence type="ECO:0000256" key="10">
    <source>
        <dbReference type="ARBA" id="ARBA00023170"/>
    </source>
</evidence>
<dbReference type="SUPFAM" id="SSF52047">
    <property type="entry name" value="RNI-like"/>
    <property type="match status" value="1"/>
</dbReference>
<dbReference type="InterPro" id="IPR032675">
    <property type="entry name" value="LRR_dom_sf"/>
</dbReference>
<dbReference type="InterPro" id="IPR001611">
    <property type="entry name" value="Leu-rich_rpt"/>
</dbReference>
<dbReference type="InterPro" id="IPR046956">
    <property type="entry name" value="RLP23-like"/>
</dbReference>
<evidence type="ECO:0000256" key="12">
    <source>
        <dbReference type="SAM" id="SignalP"/>
    </source>
</evidence>
<sequence length="561" mass="62310">MSCLRLRLLLSFVLVLLLCFVSVSSTFIINDHVLGLPACRPDQIKALMQFKNEFESGSCNQSDYFNGVRCDNATGAVTKLKLPIGCLSGILKPNSSLFELHHLRYLNLSYNNFGSSSIPSEFSNLNKLEVLCLSFNGFLGQVPSSISNLSLLSFLDLSHNEFTGSFPLVRILRNLTVLDLSHNHFSGTLNPNSSLFWFSQLRYLDLSYNNFTSSSLPFEFGNLNQLEVLALSFNGFLGQVPSSFSNLSMLSILDLSQNELTGKILEPISKLINLKVLELSFLNISYPIDLSLLSSLKSLGKLDLSGNSLSPTSLSSGSGIPLSMEVLKLLQCNISEFPNILKPLHNLTYIDISINRIKGKIPAWLWSLPRLYGVALVDNLLNGFEGSTEVLVNSPVRILDLGLNHFKGPFPKPPLSINILSVWNNSFTGNIPLATCNRSSLSVLDLSYNKFTGPIPQCLSNLHDSLIVVNLRKNNLEGSLPDMCYDGALLRTLDVGYNQLIWKLPRSLLNCSSLKFVSLDHNRLRDTFPFWLKDWPDLQALTLRSNKFYGPISPPHQGPLT</sequence>